<dbReference type="EMBL" id="JADWDJ010000013">
    <property type="protein sequence ID" value="KAG5271713.1"/>
    <property type="molecule type" value="Genomic_DNA"/>
</dbReference>
<keyword evidence="8" id="KW-1185">Reference proteome</keyword>
<dbReference type="SUPFAM" id="SSF64593">
    <property type="entry name" value="Intermediate filament protein, coiled coil region"/>
    <property type="match status" value="2"/>
</dbReference>
<evidence type="ECO:0000256" key="3">
    <source>
        <dbReference type="RuleBase" id="RU000685"/>
    </source>
</evidence>
<dbReference type="InterPro" id="IPR018039">
    <property type="entry name" value="IF_conserved"/>
</dbReference>
<evidence type="ECO:0000256" key="4">
    <source>
        <dbReference type="SAM" id="Coils"/>
    </source>
</evidence>
<feature type="region of interest" description="Disordered" evidence="5">
    <location>
        <begin position="899"/>
        <end position="918"/>
    </location>
</feature>
<protein>
    <recommendedName>
        <fullName evidence="6">IF rod domain-containing protein</fullName>
    </recommendedName>
</protein>
<dbReference type="SMART" id="SM01391">
    <property type="entry name" value="Filament"/>
    <property type="match status" value="1"/>
</dbReference>
<dbReference type="Proteomes" id="UP000823561">
    <property type="component" value="Chromosome 13"/>
</dbReference>
<feature type="compositionally biased region" description="Polar residues" evidence="5">
    <location>
        <begin position="982"/>
        <end position="1005"/>
    </location>
</feature>
<name>A0AAV6G9B5_9TELE</name>
<organism evidence="7 8">
    <name type="scientific">Alosa alosa</name>
    <name type="common">allis shad</name>
    <dbReference type="NCBI Taxonomy" id="278164"/>
    <lineage>
        <taxon>Eukaryota</taxon>
        <taxon>Metazoa</taxon>
        <taxon>Chordata</taxon>
        <taxon>Craniata</taxon>
        <taxon>Vertebrata</taxon>
        <taxon>Euteleostomi</taxon>
        <taxon>Actinopterygii</taxon>
        <taxon>Neopterygii</taxon>
        <taxon>Teleostei</taxon>
        <taxon>Clupei</taxon>
        <taxon>Clupeiformes</taxon>
        <taxon>Clupeoidei</taxon>
        <taxon>Clupeidae</taxon>
        <taxon>Alosa</taxon>
    </lineage>
</organism>
<feature type="compositionally biased region" description="Polar residues" evidence="5">
    <location>
        <begin position="360"/>
        <end position="378"/>
    </location>
</feature>
<evidence type="ECO:0000256" key="1">
    <source>
        <dbReference type="ARBA" id="ARBA00022754"/>
    </source>
</evidence>
<dbReference type="PROSITE" id="PS51842">
    <property type="entry name" value="IF_ROD_2"/>
    <property type="match status" value="1"/>
</dbReference>
<feature type="region of interest" description="Disordered" evidence="5">
    <location>
        <begin position="941"/>
        <end position="1112"/>
    </location>
</feature>
<feature type="coiled-coil region" evidence="4">
    <location>
        <begin position="201"/>
        <end position="302"/>
    </location>
</feature>
<reference evidence="7" key="1">
    <citation type="submission" date="2020-10" db="EMBL/GenBank/DDBJ databases">
        <title>Chromosome-scale genome assembly of the Allis shad, Alosa alosa.</title>
        <authorList>
            <person name="Margot Z."/>
            <person name="Christophe K."/>
            <person name="Cabau C."/>
            <person name="Louis A."/>
            <person name="Berthelot C."/>
            <person name="Parey E."/>
            <person name="Roest Crollius H."/>
            <person name="Montfort J."/>
            <person name="Robinson-Rechavi M."/>
            <person name="Bucao C."/>
            <person name="Bouchez O."/>
            <person name="Gislard M."/>
            <person name="Lluch J."/>
            <person name="Milhes M."/>
            <person name="Lampietro C."/>
            <person name="Lopez Roques C."/>
            <person name="Donnadieu C."/>
            <person name="Braasch I."/>
            <person name="Desvignes T."/>
            <person name="Postlethwait J."/>
            <person name="Bobe J."/>
            <person name="Guiguen Y."/>
        </authorList>
    </citation>
    <scope>NUCLEOTIDE SEQUENCE</scope>
    <source>
        <strain evidence="7">M-15738</strain>
        <tissue evidence="7">Blood</tissue>
    </source>
</reference>
<feature type="coiled-coil region" evidence="4">
    <location>
        <begin position="61"/>
        <end position="134"/>
    </location>
</feature>
<dbReference type="SUPFAM" id="SSF90257">
    <property type="entry name" value="Myosin rod fragments"/>
    <property type="match status" value="1"/>
</dbReference>
<gene>
    <name evidence="7" type="ORF">AALO_G00183180</name>
</gene>
<feature type="compositionally biased region" description="Acidic residues" evidence="5">
    <location>
        <begin position="1249"/>
        <end position="1262"/>
    </location>
</feature>
<feature type="compositionally biased region" description="Low complexity" evidence="5">
    <location>
        <begin position="379"/>
        <end position="396"/>
    </location>
</feature>
<dbReference type="GO" id="GO:0030844">
    <property type="term" value="P:positive regulation of intermediate filament depolymerization"/>
    <property type="evidence" value="ECO:0007669"/>
    <property type="project" value="TreeGrafter"/>
</dbReference>
<feature type="region of interest" description="Disordered" evidence="5">
    <location>
        <begin position="549"/>
        <end position="584"/>
    </location>
</feature>
<dbReference type="Gene3D" id="1.20.5.170">
    <property type="match status" value="1"/>
</dbReference>
<feature type="compositionally biased region" description="Polar residues" evidence="5">
    <location>
        <begin position="549"/>
        <end position="560"/>
    </location>
</feature>
<sequence>MEIPIGVRPPQSYTCLGQEKHQMLDLNRRLESYLGRVQYLEMENHVLREEIQTLRSSHEPRAQQRRALEAALQEAREELQRAWTEKDKLDVQMGNLSEELQAVECQRQKVAAARAEAQGRLAESRRELEDEHRAQIWLKDAAAQLENELHFQTQVHQEDVSAMKASLAQARPLQLAPAHAHTHTHAPSACDLGLEYSQQAAQAWRAASEAYERQAQRLEESLGQAKARLSHISQERRENQMKLQSLTKDLEAARAKKDMLERRVTHQRDRQSQDITQLQVHVEALEEEKTSLAVQIDDLIMESRTLLQLKMSLGLEVATYRTLLDGENQRVNDPSRNKHAIRTVVSTDGFPSRQELKQTLPKTAFSSNTSKPSTSAMRSSLQPKPPLTSSTPLSTPNCIHSAAPDHSPAAQEEQESRAEDWSTLNTATEALNGKDSVDHFRPEEVCEEVRYAAAFSAASATPNTLAMEESFERYMTEETTGVKDQELASDILVADDSIMCDEIMAVHDHGVLQDFSAQRVDMHNTSPATELSTACDTEGEMTDDFSEWIQSQPEQEPQRTWTEKDPMTNVERTKRADKQPDVSGLDRVNTVTEFGDFEDSTELIIEDFDCGVAISNGFADLEENNCFFDPERETDTSQAFSVENMADGSEQINALECKAQETKKVFEEGQANDLSQQEKEMQEEKVEEELRSFEDGKDTMFTDSKKMEGDMEDKCRDTEQYQPTERDFEEDVVSIPHNNFSMDFEVDPLPTHHEQEQTSHSEEHPELHEDGCHEREEVEKEDFNEREEVEEKEDFSEKEEVEGKEDFSEREEKDGEELDDSPNVSMSWKTDPGDFDSYALDNTLTDTRPLIRYKSDDTDVNTQASHMGVSDSSDSEDDRHAGAEYRAVTKCKRFDTMEDLSEEPEVEAKGEVGINEPPPVIDALSENHYMALQEEYGAIHDAGEFETKPSEGRFTEKGTIYNSMDKTDEEDWQELSMLTHADATSNLSLSSEPASRLGSQPQAAHSSDVDDEEKEDESHSSEEESPNASQCPSPGAFAKPLKTHPTLEEASENLSGAPFEAFGDDTLGVPECFTEQGYPHEDEWEVLNTSSKSQGADNPKESESFNPLEENNSPFTEAYAKQTAECVDIFQDGKVDEPPKSNGKDNLHSFFSTNMEEDFWGSTPQMAATFNPEEANQEQHHSVTFQTSQHLRFEEAWGSPKDHRDVDGSAEKSTLLSSMPLFGMEEGHSQIKTMLGRGGEQVAATQSDDSVDEGDSWSSGEE</sequence>
<feature type="region of interest" description="Disordered" evidence="5">
    <location>
        <begin position="328"/>
        <end position="420"/>
    </location>
</feature>
<evidence type="ECO:0000256" key="5">
    <source>
        <dbReference type="SAM" id="MobiDB-lite"/>
    </source>
</evidence>
<dbReference type="AlphaFoldDB" id="A0AAV6G9B5"/>
<evidence type="ECO:0000313" key="7">
    <source>
        <dbReference type="EMBL" id="KAG5271713.1"/>
    </source>
</evidence>
<dbReference type="PROSITE" id="PS00226">
    <property type="entry name" value="IF_ROD_1"/>
    <property type="match status" value="1"/>
</dbReference>
<feature type="compositionally biased region" description="Basic and acidic residues" evidence="5">
    <location>
        <begin position="676"/>
        <end position="719"/>
    </location>
</feature>
<dbReference type="InterPro" id="IPR039008">
    <property type="entry name" value="IF_rod_dom"/>
</dbReference>
<evidence type="ECO:0000313" key="8">
    <source>
        <dbReference type="Proteomes" id="UP000823561"/>
    </source>
</evidence>
<keyword evidence="1 3" id="KW-0403">Intermediate filament</keyword>
<dbReference type="PANTHER" id="PTHR47051">
    <property type="entry name" value="NESTIN"/>
    <property type="match status" value="1"/>
</dbReference>
<comment type="caution">
    <text evidence="7">The sequence shown here is derived from an EMBL/GenBank/DDBJ whole genome shotgun (WGS) entry which is preliminary data.</text>
</comment>
<comment type="similarity">
    <text evidence="3">Belongs to the intermediate filament family.</text>
</comment>
<feature type="compositionally biased region" description="Polar residues" evidence="5">
    <location>
        <begin position="1087"/>
        <end position="1096"/>
    </location>
</feature>
<accession>A0AAV6G9B5</accession>
<feature type="compositionally biased region" description="Acidic residues" evidence="5">
    <location>
        <begin position="784"/>
        <end position="803"/>
    </location>
</feature>
<dbReference type="PANTHER" id="PTHR47051:SF1">
    <property type="entry name" value="NESTIN"/>
    <property type="match status" value="1"/>
</dbReference>
<feature type="compositionally biased region" description="Basic and acidic residues" evidence="5">
    <location>
        <begin position="941"/>
        <end position="956"/>
    </location>
</feature>
<feature type="region of interest" description="Disordered" evidence="5">
    <location>
        <begin position="854"/>
        <end position="882"/>
    </location>
</feature>
<dbReference type="Pfam" id="PF00038">
    <property type="entry name" value="Filament"/>
    <property type="match status" value="1"/>
</dbReference>
<dbReference type="GO" id="GO:0019215">
    <property type="term" value="F:intermediate filament binding"/>
    <property type="evidence" value="ECO:0007669"/>
    <property type="project" value="InterPro"/>
</dbReference>
<feature type="region of interest" description="Disordered" evidence="5">
    <location>
        <begin position="673"/>
        <end position="841"/>
    </location>
</feature>
<keyword evidence="2 4" id="KW-0175">Coiled coil</keyword>
<dbReference type="InterPro" id="IPR031211">
    <property type="entry name" value="Nestin"/>
</dbReference>
<evidence type="ECO:0000256" key="2">
    <source>
        <dbReference type="ARBA" id="ARBA00023054"/>
    </source>
</evidence>
<proteinExistence type="inferred from homology"/>
<dbReference type="Gene3D" id="1.20.5.1160">
    <property type="entry name" value="Vasodilator-stimulated phosphoprotein"/>
    <property type="match status" value="1"/>
</dbReference>
<evidence type="ECO:0000259" key="6">
    <source>
        <dbReference type="PROSITE" id="PS51842"/>
    </source>
</evidence>
<feature type="compositionally biased region" description="Basic and acidic residues" evidence="5">
    <location>
        <begin position="750"/>
        <end position="783"/>
    </location>
</feature>
<feature type="region of interest" description="Disordered" evidence="5">
    <location>
        <begin position="1234"/>
        <end position="1262"/>
    </location>
</feature>
<dbReference type="GO" id="GO:0031730">
    <property type="term" value="F:CCR5 chemokine receptor binding"/>
    <property type="evidence" value="ECO:0007669"/>
    <property type="project" value="TreeGrafter"/>
</dbReference>
<dbReference type="GO" id="GO:0005882">
    <property type="term" value="C:intermediate filament"/>
    <property type="evidence" value="ECO:0007669"/>
    <property type="project" value="UniProtKB-KW"/>
</dbReference>
<feature type="domain" description="IF rod" evidence="6">
    <location>
        <begin position="19"/>
        <end position="331"/>
    </location>
</feature>
<feature type="compositionally biased region" description="Basic and acidic residues" evidence="5">
    <location>
        <begin position="561"/>
        <end position="580"/>
    </location>
</feature>
<feature type="compositionally biased region" description="Basic and acidic residues" evidence="5">
    <location>
        <begin position="804"/>
        <end position="813"/>
    </location>
</feature>